<gene>
    <name evidence="2" type="ORF">CWO92_15375</name>
</gene>
<comment type="caution">
    <text evidence="2">The sequence shown here is derived from an EMBL/GenBank/DDBJ whole genome shotgun (WGS) entry which is preliminary data.</text>
</comment>
<feature type="domain" description="N-acetyltransferase" evidence="1">
    <location>
        <begin position="3"/>
        <end position="148"/>
    </location>
</feature>
<dbReference type="SUPFAM" id="SSF55729">
    <property type="entry name" value="Acyl-CoA N-acyltransferases (Nat)"/>
    <property type="match status" value="1"/>
</dbReference>
<evidence type="ECO:0000313" key="3">
    <source>
        <dbReference type="Proteomes" id="UP000233440"/>
    </source>
</evidence>
<dbReference type="AlphaFoldDB" id="A0A2N3LHY0"/>
<protein>
    <recommendedName>
        <fullName evidence="1">N-acetyltransferase domain-containing protein</fullName>
    </recommendedName>
</protein>
<dbReference type="CDD" id="cd04301">
    <property type="entry name" value="NAT_SF"/>
    <property type="match status" value="1"/>
</dbReference>
<evidence type="ECO:0000259" key="1">
    <source>
        <dbReference type="PROSITE" id="PS51186"/>
    </source>
</evidence>
<keyword evidence="3" id="KW-1185">Reference proteome</keyword>
<organism evidence="2 3">
    <name type="scientific">Heyndrickxia camelliae</name>
    <dbReference type="NCBI Taxonomy" id="1707093"/>
    <lineage>
        <taxon>Bacteria</taxon>
        <taxon>Bacillati</taxon>
        <taxon>Bacillota</taxon>
        <taxon>Bacilli</taxon>
        <taxon>Bacillales</taxon>
        <taxon>Bacillaceae</taxon>
        <taxon>Heyndrickxia</taxon>
    </lineage>
</organism>
<dbReference type="InterPro" id="IPR050276">
    <property type="entry name" value="MshD_Acetyltransferase"/>
</dbReference>
<dbReference type="Pfam" id="PF00583">
    <property type="entry name" value="Acetyltransf_1"/>
    <property type="match status" value="1"/>
</dbReference>
<dbReference type="OrthoDB" id="156739at2"/>
<dbReference type="Proteomes" id="UP000233440">
    <property type="component" value="Unassembled WGS sequence"/>
</dbReference>
<dbReference type="RefSeq" id="WP_101355101.1">
    <property type="nucleotide sequence ID" value="NZ_PIQO01000012.1"/>
</dbReference>
<dbReference type="EMBL" id="PIQO01000012">
    <property type="protein sequence ID" value="PKR84184.1"/>
    <property type="molecule type" value="Genomic_DNA"/>
</dbReference>
<dbReference type="InterPro" id="IPR016181">
    <property type="entry name" value="Acyl_CoA_acyltransferase"/>
</dbReference>
<dbReference type="GO" id="GO:0016747">
    <property type="term" value="F:acyltransferase activity, transferring groups other than amino-acyl groups"/>
    <property type="evidence" value="ECO:0007669"/>
    <property type="project" value="InterPro"/>
</dbReference>
<dbReference type="Gene3D" id="3.40.630.30">
    <property type="match status" value="1"/>
</dbReference>
<dbReference type="PANTHER" id="PTHR43617">
    <property type="entry name" value="L-AMINO ACID N-ACETYLTRANSFERASE"/>
    <property type="match status" value="1"/>
</dbReference>
<dbReference type="PROSITE" id="PS51186">
    <property type="entry name" value="GNAT"/>
    <property type="match status" value="1"/>
</dbReference>
<proteinExistence type="predicted"/>
<sequence length="148" mass="17266">MTIVFDRATEGELIEIFDYAGLNRQEATGITADNHQEEMIKAYENSIHHGAYFLVAKKAGFLMGWVLIDKSSDWFTGEEIGWISDVYVKREFRRQEVATQLLEKSLLHFKHLGYSDVRLNVFSFNESAIRLYEKLGFQDVCKFMRIEI</sequence>
<evidence type="ECO:0000313" key="2">
    <source>
        <dbReference type="EMBL" id="PKR84184.1"/>
    </source>
</evidence>
<dbReference type="InterPro" id="IPR000182">
    <property type="entry name" value="GNAT_dom"/>
</dbReference>
<reference evidence="2 3" key="1">
    <citation type="submission" date="2017-11" db="EMBL/GenBank/DDBJ databases">
        <title>Bacillus camelliae sp. nov., isolated from pu'er tea.</title>
        <authorList>
            <person name="Niu L."/>
        </authorList>
    </citation>
    <scope>NUCLEOTIDE SEQUENCE [LARGE SCALE GENOMIC DNA]</scope>
    <source>
        <strain evidence="2 3">7578-1</strain>
    </source>
</reference>
<accession>A0A2N3LHY0</accession>
<name>A0A2N3LHY0_9BACI</name>